<accession>A0A921DRI7</accession>
<feature type="transmembrane region" description="Helical" evidence="1">
    <location>
        <begin position="128"/>
        <end position="146"/>
    </location>
</feature>
<feature type="transmembrane region" description="Helical" evidence="1">
    <location>
        <begin position="57"/>
        <end position="83"/>
    </location>
</feature>
<keyword evidence="1" id="KW-1133">Transmembrane helix</keyword>
<dbReference type="InterPro" id="IPR011642">
    <property type="entry name" value="Gate_dom"/>
</dbReference>
<comment type="caution">
    <text evidence="3">The sequence shown here is derived from an EMBL/GenBank/DDBJ whole genome shotgun (WGS) entry which is preliminary data.</text>
</comment>
<feature type="domain" description="Nucleoside transporter/FeoB GTPase Gate" evidence="2">
    <location>
        <begin position="21"/>
        <end position="111"/>
    </location>
</feature>
<dbReference type="Pfam" id="PF07670">
    <property type="entry name" value="Gate"/>
    <property type="match status" value="2"/>
</dbReference>
<evidence type="ECO:0000256" key="1">
    <source>
        <dbReference type="SAM" id="Phobius"/>
    </source>
</evidence>
<feature type="transmembrane region" description="Helical" evidence="1">
    <location>
        <begin position="283"/>
        <end position="304"/>
    </location>
</feature>
<feature type="domain" description="Nucleoside transporter/FeoB GTPase Gate" evidence="2">
    <location>
        <begin position="180"/>
        <end position="271"/>
    </location>
</feature>
<sequence>MVNALWKNIVDCWRDGHKVALGIFRFLIPIVIIVKILEESGLIPYLSMPLGPIMDLVGLPAELSLAWISCMLVSLYSGAMVLISLLPQLPELSAAQMTVFGVMVLIAHSLILEVRIAGQCGVSMPFQFLLRLLSGILAAFLLHLFLDQFQLLQEKATILLAAEPSATWGEWLMQQAVTLLEMYAIICAVMLLQKFLDAFHISALLGRVLGPALRLLGVSSKAVSIILIGFTMGLLYGSGILIKHAQEGTLSPRDALCSISLLGLSHSLIEDTILLALLGGNLWGLLGFRLLFTLVMGALVNIFYPSLERFAASPARSLSVRH</sequence>
<gene>
    <name evidence="3" type="ORF">K8W16_05445</name>
</gene>
<dbReference type="AlphaFoldDB" id="A0A921DRI7"/>
<reference evidence="3" key="1">
    <citation type="journal article" date="2021" name="PeerJ">
        <title>Extensive microbial diversity within the chicken gut microbiome revealed by metagenomics and culture.</title>
        <authorList>
            <person name="Gilroy R."/>
            <person name="Ravi A."/>
            <person name="Getino M."/>
            <person name="Pursley I."/>
            <person name="Horton D.L."/>
            <person name="Alikhan N.F."/>
            <person name="Baker D."/>
            <person name="Gharbi K."/>
            <person name="Hall N."/>
            <person name="Watson M."/>
            <person name="Adriaenssens E.M."/>
            <person name="Foster-Nyarko E."/>
            <person name="Jarju S."/>
            <person name="Secka A."/>
            <person name="Antonio M."/>
            <person name="Oren A."/>
            <person name="Chaudhuri R.R."/>
            <person name="La Ragione R."/>
            <person name="Hildebrand F."/>
            <person name="Pallen M.J."/>
        </authorList>
    </citation>
    <scope>NUCLEOTIDE SEQUENCE</scope>
    <source>
        <strain evidence="3">ChiGjej2B2-19336</strain>
    </source>
</reference>
<reference evidence="3" key="2">
    <citation type="submission" date="2021-09" db="EMBL/GenBank/DDBJ databases">
        <authorList>
            <person name="Gilroy R."/>
        </authorList>
    </citation>
    <scope>NUCLEOTIDE SEQUENCE</scope>
    <source>
        <strain evidence="3">ChiGjej2B2-19336</strain>
    </source>
</reference>
<proteinExistence type="predicted"/>
<evidence type="ECO:0000313" key="4">
    <source>
        <dbReference type="Proteomes" id="UP000698963"/>
    </source>
</evidence>
<evidence type="ECO:0000313" key="3">
    <source>
        <dbReference type="EMBL" id="HJD97071.1"/>
    </source>
</evidence>
<feature type="transmembrane region" description="Helical" evidence="1">
    <location>
        <begin position="222"/>
        <end position="242"/>
    </location>
</feature>
<organism evidence="3 4">
    <name type="scientific">Mailhella massiliensis</name>
    <dbReference type="NCBI Taxonomy" id="1903261"/>
    <lineage>
        <taxon>Bacteria</taxon>
        <taxon>Pseudomonadati</taxon>
        <taxon>Thermodesulfobacteriota</taxon>
        <taxon>Desulfovibrionia</taxon>
        <taxon>Desulfovibrionales</taxon>
        <taxon>Desulfovibrionaceae</taxon>
        <taxon>Mailhella</taxon>
    </lineage>
</organism>
<dbReference type="RefSeq" id="WP_304121896.1">
    <property type="nucleotide sequence ID" value="NZ_DYZA01000103.1"/>
</dbReference>
<protein>
    <recommendedName>
        <fullName evidence="2">Nucleoside transporter/FeoB GTPase Gate domain-containing protein</fullName>
    </recommendedName>
</protein>
<feature type="transmembrane region" description="Helical" evidence="1">
    <location>
        <begin position="20"/>
        <end position="37"/>
    </location>
</feature>
<keyword evidence="1" id="KW-0472">Membrane</keyword>
<keyword evidence="1" id="KW-0812">Transmembrane</keyword>
<dbReference type="EMBL" id="DYZA01000103">
    <property type="protein sequence ID" value="HJD97071.1"/>
    <property type="molecule type" value="Genomic_DNA"/>
</dbReference>
<name>A0A921DRI7_9BACT</name>
<evidence type="ECO:0000259" key="2">
    <source>
        <dbReference type="Pfam" id="PF07670"/>
    </source>
</evidence>
<feature type="transmembrane region" description="Helical" evidence="1">
    <location>
        <begin position="95"/>
        <end position="116"/>
    </location>
</feature>
<dbReference type="Proteomes" id="UP000698963">
    <property type="component" value="Unassembled WGS sequence"/>
</dbReference>